<proteinExistence type="predicted"/>
<keyword evidence="1" id="KW-0812">Transmembrane</keyword>
<feature type="transmembrane region" description="Helical" evidence="1">
    <location>
        <begin position="67"/>
        <end position="85"/>
    </location>
</feature>
<keyword evidence="1" id="KW-1133">Transmembrane helix</keyword>
<dbReference type="EMBL" id="BOMF01000071">
    <property type="protein sequence ID" value="GID46401.1"/>
    <property type="molecule type" value="Genomic_DNA"/>
</dbReference>
<reference evidence="2" key="1">
    <citation type="submission" date="2021-01" db="EMBL/GenBank/DDBJ databases">
        <title>Whole genome shotgun sequence of Actinoplanes capillaceus NBRC 16408.</title>
        <authorList>
            <person name="Komaki H."/>
            <person name="Tamura T."/>
        </authorList>
    </citation>
    <scope>NUCLEOTIDE SEQUENCE [LARGE SCALE GENOMIC DNA]</scope>
    <source>
        <strain evidence="2">NBRC 16408</strain>
    </source>
</reference>
<accession>A0ABQ3WJH2</accession>
<evidence type="ECO:0000256" key="1">
    <source>
        <dbReference type="SAM" id="Phobius"/>
    </source>
</evidence>
<gene>
    <name evidence="2" type="ORF">Aca07nite_36760</name>
</gene>
<name>A0ABQ3WJH2_9ACTN</name>
<organism evidence="2">
    <name type="scientific">Actinoplanes campanulatus</name>
    <dbReference type="NCBI Taxonomy" id="113559"/>
    <lineage>
        <taxon>Bacteria</taxon>
        <taxon>Bacillati</taxon>
        <taxon>Actinomycetota</taxon>
        <taxon>Actinomycetes</taxon>
        <taxon>Micromonosporales</taxon>
        <taxon>Micromonosporaceae</taxon>
        <taxon>Actinoplanes</taxon>
    </lineage>
</organism>
<evidence type="ECO:0000313" key="2">
    <source>
        <dbReference type="EMBL" id="GID46401.1"/>
    </source>
</evidence>
<feature type="transmembrane region" description="Helical" evidence="1">
    <location>
        <begin position="92"/>
        <end position="115"/>
    </location>
</feature>
<keyword evidence="1" id="KW-0472">Membrane</keyword>
<sequence>MAQNSGRKRRGTPEERHAAAARYQESVDRLQRIAYWNVRSTIAALCVFLGLVAVVSLSRGQSDGARLLPSLANVVGGVCGVGVYLSRSRPRLNLWILLTAAAFTALGLAGLAIVAGNSS</sequence>
<feature type="transmembrane region" description="Helical" evidence="1">
    <location>
        <begin position="36"/>
        <end position="55"/>
    </location>
</feature>
<comment type="caution">
    <text evidence="2">The sequence shown here is derived from an EMBL/GenBank/DDBJ whole genome shotgun (WGS) entry which is preliminary data.</text>
</comment>
<protein>
    <submittedName>
        <fullName evidence="2">Uncharacterized protein</fullName>
    </submittedName>
</protein>